<dbReference type="RefSeq" id="WP_179664508.1">
    <property type="nucleotide sequence ID" value="NZ_JACCBG010000001.1"/>
</dbReference>
<organism evidence="2 3">
    <name type="scientific">Nocardioides panaciterrulae</name>
    <dbReference type="NCBI Taxonomy" id="661492"/>
    <lineage>
        <taxon>Bacteria</taxon>
        <taxon>Bacillati</taxon>
        <taxon>Actinomycetota</taxon>
        <taxon>Actinomycetes</taxon>
        <taxon>Propionibacteriales</taxon>
        <taxon>Nocardioidaceae</taxon>
        <taxon>Nocardioides</taxon>
    </lineage>
</organism>
<reference evidence="2 3" key="1">
    <citation type="submission" date="2020-07" db="EMBL/GenBank/DDBJ databases">
        <title>Sequencing the genomes of 1000 actinobacteria strains.</title>
        <authorList>
            <person name="Klenk H.-P."/>
        </authorList>
    </citation>
    <scope>NUCLEOTIDE SEQUENCE [LARGE SCALE GENOMIC DNA]</scope>
    <source>
        <strain evidence="2 3">DSM 21350</strain>
    </source>
</reference>
<dbReference type="Proteomes" id="UP000535511">
    <property type="component" value="Unassembled WGS sequence"/>
</dbReference>
<gene>
    <name evidence="2" type="ORF">BJZ21_003015</name>
</gene>
<proteinExistence type="predicted"/>
<feature type="compositionally biased region" description="Basic and acidic residues" evidence="1">
    <location>
        <begin position="1"/>
        <end position="13"/>
    </location>
</feature>
<protein>
    <submittedName>
        <fullName evidence="2">Uncharacterized protein</fullName>
    </submittedName>
</protein>
<dbReference type="EMBL" id="JACCBG010000001">
    <property type="protein sequence ID" value="NYD42932.1"/>
    <property type="molecule type" value="Genomic_DNA"/>
</dbReference>
<sequence length="78" mass="8182">MSESNHHQDRPDDQEGQVSEVASLDPAEADTPISDDQAVAGYPDSESGHPQEGESGPNAIPADNVRDVEGEATPGNEK</sequence>
<dbReference type="AlphaFoldDB" id="A0A7Y9E8H1"/>
<evidence type="ECO:0000313" key="3">
    <source>
        <dbReference type="Proteomes" id="UP000535511"/>
    </source>
</evidence>
<name>A0A7Y9E8H1_9ACTN</name>
<comment type="caution">
    <text evidence="2">The sequence shown here is derived from an EMBL/GenBank/DDBJ whole genome shotgun (WGS) entry which is preliminary data.</text>
</comment>
<evidence type="ECO:0000256" key="1">
    <source>
        <dbReference type="SAM" id="MobiDB-lite"/>
    </source>
</evidence>
<feature type="region of interest" description="Disordered" evidence="1">
    <location>
        <begin position="1"/>
        <end position="78"/>
    </location>
</feature>
<keyword evidence="3" id="KW-1185">Reference proteome</keyword>
<accession>A0A7Y9E8H1</accession>
<evidence type="ECO:0000313" key="2">
    <source>
        <dbReference type="EMBL" id="NYD42932.1"/>
    </source>
</evidence>